<dbReference type="PANTHER" id="PTHR16213:SF78">
    <property type="entry name" value="SELENOPROTEIN N"/>
    <property type="match status" value="1"/>
</dbReference>
<evidence type="ECO:0000256" key="2">
    <source>
        <dbReference type="SAM" id="Phobius"/>
    </source>
</evidence>
<feature type="region of interest" description="Disordered" evidence="1">
    <location>
        <begin position="19"/>
        <end position="56"/>
    </location>
</feature>
<proteinExistence type="predicted"/>
<dbReference type="Proteomes" id="UP000762676">
    <property type="component" value="Unassembled WGS sequence"/>
</dbReference>
<accession>A0AAV4GTC5</accession>
<evidence type="ECO:0000313" key="3">
    <source>
        <dbReference type="EMBL" id="GFR88435.1"/>
    </source>
</evidence>
<dbReference type="AlphaFoldDB" id="A0AAV4GTC5"/>
<protein>
    <submittedName>
        <fullName evidence="3">Selenoprotein N</fullName>
    </submittedName>
</protein>
<dbReference type="GO" id="GO:0005789">
    <property type="term" value="C:endoplasmic reticulum membrane"/>
    <property type="evidence" value="ECO:0007669"/>
    <property type="project" value="TreeGrafter"/>
</dbReference>
<dbReference type="PANTHER" id="PTHR16213">
    <property type="entry name" value="SELENOPROTEIN N"/>
    <property type="match status" value="1"/>
</dbReference>
<keyword evidence="2" id="KW-0472">Membrane</keyword>
<sequence length="472" mass="53655">MGSHIKQGDDNHSDVHLHQRRARHHGDQVQQTSQRLPKESKNSTSLKKPGSSSRKSNALTLTIPKWLYCYLPLLTFPLVLFMSAWVSSILWNRVDNLVMQRTESDGWEAVDLFGNFDTDGDFYLSFDEALPLIRLMSEFKEVLQDDTKSQKNVPPDEHFIEIKAHFSPLNISTMTKDWAHDINNNYSFHGLFKWRSPNILHKSFPVSTFFSFLPNGIKSIPEPGTVYTIVSPPGKVYNAIPAVGRGTRHFPPQPSGNGQSIHSLLSMLHPRPFIIMRFPPQGAVGCVRAVSKTHIHVLFRVHAEFQLNEPPRDPFWFSPAQFSGSLIISRNGSTVEHFHLYVPAERNLNVDMEWLMEDNPEGMEVDIGYMPLMELVSQGRSRSSALVEDADPDNTEGLNSRADLDFEDIIPQVIEWESQITEAAAKELLELEFFPFKKVKYYNLSDAFEHAEAEGKLVHSILLWGALDDQSC</sequence>
<feature type="compositionally biased region" description="Polar residues" evidence="1">
    <location>
        <begin position="42"/>
        <end position="56"/>
    </location>
</feature>
<dbReference type="GO" id="GO:0055074">
    <property type="term" value="P:calcium ion homeostasis"/>
    <property type="evidence" value="ECO:0007669"/>
    <property type="project" value="TreeGrafter"/>
</dbReference>
<comment type="caution">
    <text evidence="3">The sequence shown here is derived from an EMBL/GenBank/DDBJ whole genome shotgun (WGS) entry which is preliminary data.</text>
</comment>
<dbReference type="EMBL" id="BMAT01008565">
    <property type="protein sequence ID" value="GFR88435.1"/>
    <property type="molecule type" value="Genomic_DNA"/>
</dbReference>
<evidence type="ECO:0000313" key="4">
    <source>
        <dbReference type="Proteomes" id="UP000762676"/>
    </source>
</evidence>
<name>A0AAV4GTC5_9GAST</name>
<gene>
    <name evidence="3" type="ORF">ElyMa_004252200</name>
</gene>
<feature type="transmembrane region" description="Helical" evidence="2">
    <location>
        <begin position="67"/>
        <end position="91"/>
    </location>
</feature>
<reference evidence="3 4" key="1">
    <citation type="journal article" date="2021" name="Elife">
        <title>Chloroplast acquisition without the gene transfer in kleptoplastic sea slugs, Plakobranchus ocellatus.</title>
        <authorList>
            <person name="Maeda T."/>
            <person name="Takahashi S."/>
            <person name="Yoshida T."/>
            <person name="Shimamura S."/>
            <person name="Takaki Y."/>
            <person name="Nagai Y."/>
            <person name="Toyoda A."/>
            <person name="Suzuki Y."/>
            <person name="Arimoto A."/>
            <person name="Ishii H."/>
            <person name="Satoh N."/>
            <person name="Nishiyama T."/>
            <person name="Hasebe M."/>
            <person name="Maruyama T."/>
            <person name="Minagawa J."/>
            <person name="Obokata J."/>
            <person name="Shigenobu S."/>
        </authorList>
    </citation>
    <scope>NUCLEOTIDE SEQUENCE [LARGE SCALE GENOMIC DNA]</scope>
</reference>
<evidence type="ECO:0000256" key="1">
    <source>
        <dbReference type="SAM" id="MobiDB-lite"/>
    </source>
</evidence>
<keyword evidence="2" id="KW-0812">Transmembrane</keyword>
<keyword evidence="4" id="KW-1185">Reference proteome</keyword>
<keyword evidence="2" id="KW-1133">Transmembrane helix</keyword>
<organism evidence="3 4">
    <name type="scientific">Elysia marginata</name>
    <dbReference type="NCBI Taxonomy" id="1093978"/>
    <lineage>
        <taxon>Eukaryota</taxon>
        <taxon>Metazoa</taxon>
        <taxon>Spiralia</taxon>
        <taxon>Lophotrochozoa</taxon>
        <taxon>Mollusca</taxon>
        <taxon>Gastropoda</taxon>
        <taxon>Heterobranchia</taxon>
        <taxon>Euthyneura</taxon>
        <taxon>Panpulmonata</taxon>
        <taxon>Sacoglossa</taxon>
        <taxon>Placobranchoidea</taxon>
        <taxon>Plakobranchidae</taxon>
        <taxon>Elysia</taxon>
    </lineage>
</organism>